<proteinExistence type="predicted"/>
<keyword evidence="1" id="KW-0808">Transferase</keyword>
<dbReference type="EMBL" id="CP113520">
    <property type="protein sequence ID" value="WAJ27481.1"/>
    <property type="molecule type" value="Genomic_DNA"/>
</dbReference>
<organism evidence="1 2">
    <name type="scientific">Antarcticirhabdus aurantiaca</name>
    <dbReference type="NCBI Taxonomy" id="2606717"/>
    <lineage>
        <taxon>Bacteria</taxon>
        <taxon>Pseudomonadati</taxon>
        <taxon>Pseudomonadota</taxon>
        <taxon>Alphaproteobacteria</taxon>
        <taxon>Hyphomicrobiales</taxon>
        <taxon>Aurantimonadaceae</taxon>
        <taxon>Antarcticirhabdus</taxon>
    </lineage>
</organism>
<keyword evidence="2" id="KW-1185">Reference proteome</keyword>
<dbReference type="EC" id="2.7.11.1" evidence="1"/>
<dbReference type="Proteomes" id="UP001163223">
    <property type="component" value="Chromosome"/>
</dbReference>
<sequence length="559" mass="61269">MASGEGIQKSATGIEGFDELTLGGLPTGRPTLVCGSAGCGKTLFASTFLIHGAREENEPGVFVTFEERPSEIVANVASLGFGLDGLIEEGRILIEHIAIDASQVAEIGDFDLEGLFLRLELAIDQVGAKRIVLDTVESLFSAFTNQAILRAEIRRLFDWLKDKGVTAVITGERGDGTLTRQGLEEYVSDCVILLDHRVTNQVSTRRLRIVKYRGTAHGTNEYPFLIDEDGFSVLPVSGLGLDHHVYDERISTGVPDLDAMLEGGGFFRASSILLSGVAGSGKSSIAAAFADAACARGETALYFSFEESAQQTVRNMRSIGIDLGRWIEAGLLHHVATRPTFYSLEMHLAIMLREIARRRPRLVVLDPISAFIDSGDPLEVQAMLLRIVDYLKVEGITGVFTHLASSTDLAKTEAGLSSLMDAWILLLNREASGEFNRELYLLKARGIAHSNQVREFLMSEAGLRLLPPYVGEGVALTGAARRAEENRERRNEAVRRDEAARRQRDVDHRRRRALSQIEALQAEIEADEAELDALVRSEEDYVRQAVSDASGMVEARKGR</sequence>
<gene>
    <name evidence="1" type="primary">kaiC</name>
    <name evidence="1" type="ORF">OXU80_21950</name>
</gene>
<accession>A0ACD4NLG7</accession>
<reference evidence="1" key="1">
    <citation type="submission" date="2022-11" db="EMBL/GenBank/DDBJ databases">
        <title>beta-Carotene-producing bacterium, Jeongeuplla avenae sp. nov., alleviates the salt stress of Arabidopsis seedlings.</title>
        <authorList>
            <person name="Jiang L."/>
            <person name="Lee J."/>
        </authorList>
    </citation>
    <scope>NUCLEOTIDE SEQUENCE</scope>
    <source>
        <strain evidence="1">DY_R2A_6</strain>
    </source>
</reference>
<name>A0ACD4NLG7_9HYPH</name>
<evidence type="ECO:0000313" key="2">
    <source>
        <dbReference type="Proteomes" id="UP001163223"/>
    </source>
</evidence>
<evidence type="ECO:0000313" key="1">
    <source>
        <dbReference type="EMBL" id="WAJ27481.1"/>
    </source>
</evidence>
<protein>
    <submittedName>
        <fullName evidence="1">Circadian clock protein KaiC</fullName>
        <ecNumber evidence="1">2.7.11.1</ecNumber>
    </submittedName>
</protein>